<protein>
    <submittedName>
        <fullName evidence="2">Uncharacterized protein</fullName>
    </submittedName>
</protein>
<feature type="transmembrane region" description="Helical" evidence="1">
    <location>
        <begin position="117"/>
        <end position="135"/>
    </location>
</feature>
<keyword evidence="3" id="KW-1185">Reference proteome</keyword>
<gene>
    <name evidence="2" type="ORF">NE237_025743</name>
</gene>
<evidence type="ECO:0000313" key="3">
    <source>
        <dbReference type="Proteomes" id="UP001141806"/>
    </source>
</evidence>
<organism evidence="2 3">
    <name type="scientific">Protea cynaroides</name>
    <dbReference type="NCBI Taxonomy" id="273540"/>
    <lineage>
        <taxon>Eukaryota</taxon>
        <taxon>Viridiplantae</taxon>
        <taxon>Streptophyta</taxon>
        <taxon>Embryophyta</taxon>
        <taxon>Tracheophyta</taxon>
        <taxon>Spermatophyta</taxon>
        <taxon>Magnoliopsida</taxon>
        <taxon>Proteales</taxon>
        <taxon>Proteaceae</taxon>
        <taxon>Protea</taxon>
    </lineage>
</organism>
<accession>A0A9Q0H6T6</accession>
<name>A0A9Q0H6T6_9MAGN</name>
<feature type="transmembrane region" description="Helical" evidence="1">
    <location>
        <begin position="93"/>
        <end position="111"/>
    </location>
</feature>
<reference evidence="2" key="1">
    <citation type="journal article" date="2023" name="Plant J.">
        <title>The genome of the king protea, Protea cynaroides.</title>
        <authorList>
            <person name="Chang J."/>
            <person name="Duong T.A."/>
            <person name="Schoeman C."/>
            <person name="Ma X."/>
            <person name="Roodt D."/>
            <person name="Barker N."/>
            <person name="Li Z."/>
            <person name="Van de Peer Y."/>
            <person name="Mizrachi E."/>
        </authorList>
    </citation>
    <scope>NUCLEOTIDE SEQUENCE</scope>
    <source>
        <tissue evidence="2">Young leaves</tissue>
    </source>
</reference>
<evidence type="ECO:0000256" key="1">
    <source>
        <dbReference type="SAM" id="Phobius"/>
    </source>
</evidence>
<dbReference type="EMBL" id="JAMYWD010000010">
    <property type="protein sequence ID" value="KAJ4958632.1"/>
    <property type="molecule type" value="Genomic_DNA"/>
</dbReference>
<comment type="caution">
    <text evidence="2">The sequence shown here is derived from an EMBL/GenBank/DDBJ whole genome shotgun (WGS) entry which is preliminary data.</text>
</comment>
<keyword evidence="1" id="KW-0812">Transmembrane</keyword>
<keyword evidence="1" id="KW-0472">Membrane</keyword>
<feature type="transmembrane region" description="Helical" evidence="1">
    <location>
        <begin position="59"/>
        <end position="81"/>
    </location>
</feature>
<dbReference type="PANTHER" id="PTHR34115:SF5">
    <property type="entry name" value="PROTEIN, PUTATIVE-RELATED"/>
    <property type="match status" value="1"/>
</dbReference>
<dbReference type="Proteomes" id="UP001141806">
    <property type="component" value="Unassembled WGS sequence"/>
</dbReference>
<proteinExistence type="predicted"/>
<dbReference type="AlphaFoldDB" id="A0A9Q0H6T6"/>
<keyword evidence="1" id="KW-1133">Transmembrane helix</keyword>
<evidence type="ECO:0000313" key="2">
    <source>
        <dbReference type="EMBL" id="KAJ4958632.1"/>
    </source>
</evidence>
<dbReference type="InterPro" id="IPR053258">
    <property type="entry name" value="Ca-permeable_cation_channel"/>
</dbReference>
<dbReference type="PANTHER" id="PTHR34115">
    <property type="entry name" value="PROTEIN, PUTATIVE-RELATED"/>
    <property type="match status" value="1"/>
</dbReference>
<sequence length="184" mass="20811">MPASTLARLTHIRSPPRRRRPLPHKQWKSDAMLGCSLSTVGSLLTLKYADQNPFQTHPLLIEVSVVAMLVSFNASVFSMLLRPFKRLQPLANYVSVVSGALALVLLGSIVLNGKLKWLAFLLCASPWAFLFIHFFRSLFQRIHRRTVEAVLAVLHVLGAPEELNLNTLHRQLPTLLTNQFEFFE</sequence>